<comment type="similarity">
    <text evidence="1 3">Belongs to the enoyl-CoA hydratase/isomerase family.</text>
</comment>
<sequence length="284" mass="30883">MFKITRQCLLSRNCLNNIATRNTSSGPLVVEKLQNENKGIVIMKMVNPATKNALSKLMVSQLHENLDKLKFDKDARVVILKSEVPGAFCTGADLKERKTMAPEEVPKFVDSLRQMTVKFSSLPIPVIAVVDGYALGGGLEVALSCDVRIASEKAKMGLIETKLAIIPGAGGTQRLTRIVGPSKAKELIFTAKMIDGKEGEKIGLVNCCVDKPEEKAMEMAQQILKTGPIATKLAKIAVDEGIEVSLNQGFTIEQQCYAQVIPTKDRLEALAAFAEKRPPVFKGE</sequence>
<dbReference type="STRING" id="131310.A0A0N4ZEH5"/>
<dbReference type="InterPro" id="IPR018376">
    <property type="entry name" value="Enoyl-CoA_hyd/isom_CS"/>
</dbReference>
<accession>A0A0N4ZEH5</accession>
<dbReference type="Gene3D" id="1.10.12.10">
    <property type="entry name" value="Lyase 2-enoyl-coa Hydratase, Chain A, domain 2"/>
    <property type="match status" value="1"/>
</dbReference>
<reference evidence="5" key="1">
    <citation type="submission" date="2017-02" db="UniProtKB">
        <authorList>
            <consortium name="WormBaseParasite"/>
        </authorList>
    </citation>
    <scope>IDENTIFICATION</scope>
</reference>
<protein>
    <submittedName>
        <fullName evidence="5">Methylglutaconyl-CoA hydratase, mitochondrial</fullName>
    </submittedName>
</protein>
<organism evidence="4 5">
    <name type="scientific">Parastrongyloides trichosuri</name>
    <name type="common">Possum-specific nematode worm</name>
    <dbReference type="NCBI Taxonomy" id="131310"/>
    <lineage>
        <taxon>Eukaryota</taxon>
        <taxon>Metazoa</taxon>
        <taxon>Ecdysozoa</taxon>
        <taxon>Nematoda</taxon>
        <taxon>Chromadorea</taxon>
        <taxon>Rhabditida</taxon>
        <taxon>Tylenchina</taxon>
        <taxon>Panagrolaimomorpha</taxon>
        <taxon>Strongyloidoidea</taxon>
        <taxon>Strongyloididae</taxon>
        <taxon>Parastrongyloides</taxon>
    </lineage>
</organism>
<evidence type="ECO:0000256" key="3">
    <source>
        <dbReference type="RuleBase" id="RU003707"/>
    </source>
</evidence>
<dbReference type="WBParaSite" id="PTRK_0000607400.1">
    <property type="protein sequence ID" value="PTRK_0000607400.1"/>
    <property type="gene ID" value="PTRK_0000607400"/>
</dbReference>
<dbReference type="Gene3D" id="3.90.226.10">
    <property type="entry name" value="2-enoyl-CoA Hydratase, Chain A, domain 1"/>
    <property type="match status" value="1"/>
</dbReference>
<dbReference type="SUPFAM" id="SSF52096">
    <property type="entry name" value="ClpP/crotonase"/>
    <property type="match status" value="1"/>
</dbReference>
<dbReference type="GO" id="GO:0006635">
    <property type="term" value="P:fatty acid beta-oxidation"/>
    <property type="evidence" value="ECO:0007669"/>
    <property type="project" value="TreeGrafter"/>
</dbReference>
<dbReference type="FunFam" id="1.10.12.10:FF:000001">
    <property type="entry name" value="Probable enoyl-CoA hydratase, mitochondrial"/>
    <property type="match status" value="1"/>
</dbReference>
<proteinExistence type="inferred from homology"/>
<dbReference type="InterPro" id="IPR029045">
    <property type="entry name" value="ClpP/crotonase-like_dom_sf"/>
</dbReference>
<dbReference type="Proteomes" id="UP000038045">
    <property type="component" value="Unplaced"/>
</dbReference>
<evidence type="ECO:0000313" key="4">
    <source>
        <dbReference type="Proteomes" id="UP000038045"/>
    </source>
</evidence>
<dbReference type="CDD" id="cd06558">
    <property type="entry name" value="crotonase-like"/>
    <property type="match status" value="1"/>
</dbReference>
<dbReference type="PANTHER" id="PTHR11941:SF171">
    <property type="entry name" value="SD19268P"/>
    <property type="match status" value="1"/>
</dbReference>
<dbReference type="FunFam" id="3.90.226.10:FF:000009">
    <property type="entry name" value="Carnitinyl-CoA dehydratase"/>
    <property type="match status" value="1"/>
</dbReference>
<dbReference type="AlphaFoldDB" id="A0A0N4ZEH5"/>
<dbReference type="PANTHER" id="PTHR11941">
    <property type="entry name" value="ENOYL-COA HYDRATASE-RELATED"/>
    <property type="match status" value="1"/>
</dbReference>
<dbReference type="PROSITE" id="PS00166">
    <property type="entry name" value="ENOYL_COA_HYDRATASE"/>
    <property type="match status" value="1"/>
</dbReference>
<dbReference type="GO" id="GO:0005739">
    <property type="term" value="C:mitochondrion"/>
    <property type="evidence" value="ECO:0007669"/>
    <property type="project" value="TreeGrafter"/>
</dbReference>
<evidence type="ECO:0000256" key="1">
    <source>
        <dbReference type="ARBA" id="ARBA00005254"/>
    </source>
</evidence>
<dbReference type="GO" id="GO:0004300">
    <property type="term" value="F:enoyl-CoA hydratase activity"/>
    <property type="evidence" value="ECO:0007669"/>
    <property type="project" value="UniProtKB-ARBA"/>
</dbReference>
<dbReference type="InterPro" id="IPR014748">
    <property type="entry name" value="Enoyl-CoA_hydra_C"/>
</dbReference>
<dbReference type="InterPro" id="IPR001753">
    <property type="entry name" value="Enoyl-CoA_hydra/iso"/>
</dbReference>
<name>A0A0N4ZEH5_PARTI</name>
<evidence type="ECO:0000313" key="5">
    <source>
        <dbReference type="WBParaSite" id="PTRK_0000607400.1"/>
    </source>
</evidence>
<evidence type="ECO:0000256" key="2">
    <source>
        <dbReference type="ARBA" id="ARBA00023239"/>
    </source>
</evidence>
<keyword evidence="4" id="KW-1185">Reference proteome</keyword>
<dbReference type="Pfam" id="PF00378">
    <property type="entry name" value="ECH_1"/>
    <property type="match status" value="1"/>
</dbReference>
<keyword evidence="2" id="KW-0456">Lyase</keyword>